<proteinExistence type="predicted"/>
<comment type="caution">
    <text evidence="1">The sequence shown here is derived from an EMBL/GenBank/DDBJ whole genome shotgun (WGS) entry which is preliminary data.</text>
</comment>
<dbReference type="AlphaFoldDB" id="A0A1J5Q6L7"/>
<sequence length="151" mass="16502">MSHLRQTVLAIAIATAAVGAWAQTDAQVDAQHKQHQAHVLATKQASAAPTSAGMMAAMDSKMKAMNEMHQKMMTAKTPEEKKALMAEHMKTMQEGMKMMGMMGGAAMADMQGKKPVSGDMDLHHQMMEKRMAMMESMMQMMMDQMPAPAAN</sequence>
<gene>
    <name evidence="1" type="ORF">GALL_426820</name>
</gene>
<accession>A0A1J5Q6L7</accession>
<name>A0A1J5Q6L7_9ZZZZ</name>
<reference evidence="1" key="1">
    <citation type="submission" date="2016-10" db="EMBL/GenBank/DDBJ databases">
        <title>Sequence of Gallionella enrichment culture.</title>
        <authorList>
            <person name="Poehlein A."/>
            <person name="Muehling M."/>
            <person name="Daniel R."/>
        </authorList>
    </citation>
    <scope>NUCLEOTIDE SEQUENCE</scope>
</reference>
<evidence type="ECO:0000313" key="1">
    <source>
        <dbReference type="EMBL" id="OIQ75647.1"/>
    </source>
</evidence>
<organism evidence="1">
    <name type="scientific">mine drainage metagenome</name>
    <dbReference type="NCBI Taxonomy" id="410659"/>
    <lineage>
        <taxon>unclassified sequences</taxon>
        <taxon>metagenomes</taxon>
        <taxon>ecological metagenomes</taxon>
    </lineage>
</organism>
<dbReference type="EMBL" id="MLJW01002100">
    <property type="protein sequence ID" value="OIQ75647.1"/>
    <property type="molecule type" value="Genomic_DNA"/>
</dbReference>
<protein>
    <submittedName>
        <fullName evidence="1">Uncharacterized protein</fullName>
    </submittedName>
</protein>